<evidence type="ECO:0000313" key="1">
    <source>
        <dbReference type="EMBL" id="ORY06093.1"/>
    </source>
</evidence>
<protein>
    <submittedName>
        <fullName evidence="1">Uncharacterized protein</fullName>
    </submittedName>
</protein>
<sequence>MYMLFSDVPPFDGADVLSSDVNGFISEPCLEYDDTYRQFISKPQSVYNRVSQANPMYNFNSLATEFMSDPFSDIPQSDDPLSSHQMYETPVIASAPNFSIPHSEDPQSLYDFNSEDPNQFFSFTDPRTDFSMLPSAISENVEWPADPFNMDTVFGDVIDTDYVS</sequence>
<proteinExistence type="predicted"/>
<gene>
    <name evidence="1" type="ORF">K493DRAFT_310730</name>
</gene>
<dbReference type="InParanoid" id="A0A1Y1Z769"/>
<reference evidence="1 2" key="1">
    <citation type="submission" date="2016-07" db="EMBL/GenBank/DDBJ databases">
        <title>Pervasive Adenine N6-methylation of Active Genes in Fungi.</title>
        <authorList>
            <consortium name="DOE Joint Genome Institute"/>
            <person name="Mondo S.J."/>
            <person name="Dannebaum R.O."/>
            <person name="Kuo R.C."/>
            <person name="Labutti K."/>
            <person name="Haridas S."/>
            <person name="Kuo A."/>
            <person name="Salamov A."/>
            <person name="Ahrendt S.R."/>
            <person name="Lipzen A."/>
            <person name="Sullivan W."/>
            <person name="Andreopoulos W.B."/>
            <person name="Clum A."/>
            <person name="Lindquist E."/>
            <person name="Daum C."/>
            <person name="Ramamoorthy G.K."/>
            <person name="Gryganskyi A."/>
            <person name="Culley D."/>
            <person name="Magnuson J.K."/>
            <person name="James T.Y."/>
            <person name="O'Malley M.A."/>
            <person name="Stajich J.E."/>
            <person name="Spatafora J.W."/>
            <person name="Visel A."/>
            <person name="Grigoriev I.V."/>
        </authorList>
    </citation>
    <scope>NUCLEOTIDE SEQUENCE [LARGE SCALE GENOMIC DNA]</scope>
    <source>
        <strain evidence="1 2">CBS 931.73</strain>
    </source>
</reference>
<comment type="caution">
    <text evidence="1">The sequence shown here is derived from an EMBL/GenBank/DDBJ whole genome shotgun (WGS) entry which is preliminary data.</text>
</comment>
<organism evidence="1 2">
    <name type="scientific">Basidiobolus meristosporus CBS 931.73</name>
    <dbReference type="NCBI Taxonomy" id="1314790"/>
    <lineage>
        <taxon>Eukaryota</taxon>
        <taxon>Fungi</taxon>
        <taxon>Fungi incertae sedis</taxon>
        <taxon>Zoopagomycota</taxon>
        <taxon>Entomophthoromycotina</taxon>
        <taxon>Basidiobolomycetes</taxon>
        <taxon>Basidiobolales</taxon>
        <taxon>Basidiobolaceae</taxon>
        <taxon>Basidiobolus</taxon>
    </lineage>
</organism>
<accession>A0A1Y1Z769</accession>
<dbReference type="EMBL" id="MCFE01000019">
    <property type="protein sequence ID" value="ORY06093.1"/>
    <property type="molecule type" value="Genomic_DNA"/>
</dbReference>
<evidence type="ECO:0000313" key="2">
    <source>
        <dbReference type="Proteomes" id="UP000193498"/>
    </source>
</evidence>
<dbReference type="AlphaFoldDB" id="A0A1Y1Z769"/>
<name>A0A1Y1Z769_9FUNG</name>
<keyword evidence="2" id="KW-1185">Reference proteome</keyword>
<dbReference type="Proteomes" id="UP000193498">
    <property type="component" value="Unassembled WGS sequence"/>
</dbReference>